<evidence type="ECO:0000256" key="7">
    <source>
        <dbReference type="ARBA" id="ARBA00007317"/>
    </source>
</evidence>
<feature type="region of interest" description="Disordered" evidence="38">
    <location>
        <begin position="1841"/>
        <end position="1889"/>
    </location>
</feature>
<evidence type="ECO:0000256" key="6">
    <source>
        <dbReference type="ARBA" id="ARBA00005031"/>
    </source>
</evidence>
<dbReference type="SUPFAM" id="SSF51604">
    <property type="entry name" value="Enolase C-terminal domain-like"/>
    <property type="match status" value="1"/>
</dbReference>
<accession>A0AA36IP99</accession>
<dbReference type="FunFam" id="3.40.50.970:FF:000001">
    <property type="entry name" value="Pyruvate dehydrogenase E1 beta subunit"/>
    <property type="match status" value="1"/>
</dbReference>
<dbReference type="NCBIfam" id="TIGR01060">
    <property type="entry name" value="eno"/>
    <property type="match status" value="1"/>
</dbReference>
<dbReference type="PANTHER" id="PTHR23151:SF90">
    <property type="entry name" value="DIHYDROLIPOYLLYSINE-RESIDUE ACETYLTRANSFERASE COMPONENT OF PYRUVATE DEHYDROGENASE COMPLEX, MITOCHONDRIAL-RELATED"/>
    <property type="match status" value="1"/>
</dbReference>
<evidence type="ECO:0000256" key="33">
    <source>
        <dbReference type="ARBA" id="ARBA00052761"/>
    </source>
</evidence>
<dbReference type="PROSITE" id="PS00164">
    <property type="entry name" value="ENOLASE"/>
    <property type="match status" value="1"/>
</dbReference>
<evidence type="ECO:0000256" key="5">
    <source>
        <dbReference type="ARBA" id="ARBA00004813"/>
    </source>
</evidence>
<comment type="pathway">
    <text evidence="5">Carbohydrate metabolism; tricarboxylic acid cycle; succinyl-CoA from 2-oxoglutarate (dehydrogenase route): step 1/1.</text>
</comment>
<dbReference type="InterPro" id="IPR004167">
    <property type="entry name" value="PSBD"/>
</dbReference>
<evidence type="ECO:0000256" key="36">
    <source>
        <dbReference type="RuleBase" id="RU361139"/>
    </source>
</evidence>
<dbReference type="Pfam" id="PF13468">
    <property type="entry name" value="Glyoxalase_3"/>
    <property type="match status" value="1"/>
</dbReference>
<dbReference type="Pfam" id="PF04977">
    <property type="entry name" value="DivIC"/>
    <property type="match status" value="1"/>
</dbReference>
<feature type="transmembrane region" description="Helical" evidence="39">
    <location>
        <begin position="6"/>
        <end position="33"/>
    </location>
</feature>
<dbReference type="InterPro" id="IPR009014">
    <property type="entry name" value="Transketo_C/PFOR_II"/>
</dbReference>
<dbReference type="InterPro" id="IPR006269">
    <property type="entry name" value="KDO8P_synthase"/>
</dbReference>
<evidence type="ECO:0000256" key="30">
    <source>
        <dbReference type="ARBA" id="ARBA00023315"/>
    </source>
</evidence>
<dbReference type="Pfam" id="PF00113">
    <property type="entry name" value="Enolase_C"/>
    <property type="match status" value="1"/>
</dbReference>
<dbReference type="InterPro" id="IPR001078">
    <property type="entry name" value="2-oxoacid_DH_actylTfrase"/>
</dbReference>
<dbReference type="SUPFAM" id="SSF52922">
    <property type="entry name" value="TK C-terminal domain-like"/>
    <property type="match status" value="1"/>
</dbReference>
<dbReference type="SUPFAM" id="SSF51230">
    <property type="entry name" value="Single hybrid motif"/>
    <property type="match status" value="2"/>
</dbReference>
<dbReference type="Gene3D" id="4.10.320.10">
    <property type="entry name" value="E3-binding domain"/>
    <property type="match status" value="1"/>
</dbReference>
<dbReference type="SMART" id="SM01192">
    <property type="entry name" value="Enolase_C"/>
    <property type="match status" value="1"/>
</dbReference>
<dbReference type="InterPro" id="IPR029061">
    <property type="entry name" value="THDP-binding"/>
</dbReference>
<comment type="similarity">
    <text evidence="10">Belongs to the KdsA family.</text>
</comment>
<keyword evidence="25" id="KW-0324">Glycolysis</keyword>
<evidence type="ECO:0000259" key="41">
    <source>
        <dbReference type="PROSITE" id="PS51826"/>
    </source>
</evidence>
<comment type="similarity">
    <text evidence="8 34">Belongs to the class-I pyridine nucleotide-disulfide oxidoreductase family.</text>
</comment>
<evidence type="ECO:0000256" key="20">
    <source>
        <dbReference type="ARBA" id="ARBA00022946"/>
    </source>
</evidence>
<dbReference type="InterPro" id="IPR036849">
    <property type="entry name" value="Enolase-like_C_sf"/>
</dbReference>
<dbReference type="SUPFAM" id="SSF54593">
    <property type="entry name" value="Glyoxalase/Bleomycin resistance protein/Dihydroxybiphenyl dioxygenase"/>
    <property type="match status" value="1"/>
</dbReference>
<feature type="domain" description="Lipoyl-binding" evidence="40">
    <location>
        <begin position="2209"/>
        <end position="2285"/>
    </location>
</feature>
<dbReference type="CDD" id="cd06849">
    <property type="entry name" value="lipoyl_domain"/>
    <property type="match status" value="2"/>
</dbReference>
<dbReference type="Pfam" id="PF02817">
    <property type="entry name" value="E3_binding"/>
    <property type="match status" value="1"/>
</dbReference>
<dbReference type="EMBL" id="CAUJNA010002223">
    <property type="protein sequence ID" value="CAJ1391068.1"/>
    <property type="molecule type" value="Genomic_DNA"/>
</dbReference>
<dbReference type="Pfam" id="PF00793">
    <property type="entry name" value="DAHP_synth_1"/>
    <property type="match status" value="1"/>
</dbReference>
<evidence type="ECO:0000256" key="25">
    <source>
        <dbReference type="ARBA" id="ARBA00023152"/>
    </source>
</evidence>
<dbReference type="InterPro" id="IPR020809">
    <property type="entry name" value="Enolase_CS"/>
</dbReference>
<evidence type="ECO:0000256" key="13">
    <source>
        <dbReference type="ARBA" id="ARBA00022630"/>
    </source>
</evidence>
<comment type="catalytic activity">
    <reaction evidence="34">
        <text>N(6)-[(R)-dihydrolipoyl]-L-lysyl-[protein] + NAD(+) = N(6)-[(R)-lipoyl]-L-lysyl-[protein] + NADH + H(+)</text>
        <dbReference type="Rhea" id="RHEA:15045"/>
        <dbReference type="Rhea" id="RHEA-COMP:10474"/>
        <dbReference type="Rhea" id="RHEA-COMP:10475"/>
        <dbReference type="ChEBI" id="CHEBI:15378"/>
        <dbReference type="ChEBI" id="CHEBI:57540"/>
        <dbReference type="ChEBI" id="CHEBI:57945"/>
        <dbReference type="ChEBI" id="CHEBI:83099"/>
        <dbReference type="ChEBI" id="CHEBI:83100"/>
        <dbReference type="EC" id="1.8.1.4"/>
    </reaction>
</comment>
<dbReference type="Gene3D" id="3.40.50.920">
    <property type="match status" value="1"/>
</dbReference>
<organism evidence="42 44">
    <name type="scientific">Effrenium voratum</name>
    <dbReference type="NCBI Taxonomy" id="2562239"/>
    <lineage>
        <taxon>Eukaryota</taxon>
        <taxon>Sar</taxon>
        <taxon>Alveolata</taxon>
        <taxon>Dinophyceae</taxon>
        <taxon>Suessiales</taxon>
        <taxon>Symbiodiniaceae</taxon>
        <taxon>Effrenium</taxon>
    </lineage>
</organism>
<feature type="transmembrane region" description="Helical" evidence="39">
    <location>
        <begin position="225"/>
        <end position="250"/>
    </location>
</feature>
<dbReference type="NCBIfam" id="NF003543">
    <property type="entry name" value="PRK05198.1"/>
    <property type="match status" value="1"/>
</dbReference>
<dbReference type="Gene3D" id="3.10.180.10">
    <property type="entry name" value="2,3-Dihydroxybiphenyl 1,2-Dioxygenase, domain 1"/>
    <property type="match status" value="1"/>
</dbReference>
<dbReference type="GO" id="GO:0006086">
    <property type="term" value="P:pyruvate decarboxylation to acetyl-CoA"/>
    <property type="evidence" value="ECO:0007669"/>
    <property type="project" value="InterPro"/>
</dbReference>
<dbReference type="InterPro" id="IPR004099">
    <property type="entry name" value="Pyr_nucl-diS_OxRdtase_dimer"/>
</dbReference>
<feature type="domain" description="Lipoyl-binding" evidence="40">
    <location>
        <begin position="1759"/>
        <end position="1835"/>
    </location>
</feature>
<dbReference type="PRINTS" id="PR00411">
    <property type="entry name" value="PNDRDTASEI"/>
</dbReference>
<keyword evidence="24 39" id="KW-0472">Membrane</keyword>
<evidence type="ECO:0000256" key="31">
    <source>
        <dbReference type="ARBA" id="ARBA00023317"/>
    </source>
</evidence>
<dbReference type="InterPro" id="IPR033248">
    <property type="entry name" value="Transketolase_C"/>
</dbReference>
<feature type="coiled-coil region" evidence="37">
    <location>
        <begin position="1348"/>
        <end position="1375"/>
    </location>
</feature>
<evidence type="ECO:0000256" key="12">
    <source>
        <dbReference type="ARBA" id="ARBA00022525"/>
    </source>
</evidence>
<dbReference type="InterPro" id="IPR011053">
    <property type="entry name" value="Single_hybrid_motif"/>
</dbReference>
<evidence type="ECO:0000256" key="14">
    <source>
        <dbReference type="ARBA" id="ARBA00022679"/>
    </source>
</evidence>
<comment type="miscellaneous">
    <text evidence="34">The active site is a redox-active disulfide bond.</text>
</comment>
<keyword evidence="29 34" id="KW-0676">Redox-active center</keyword>
<keyword evidence="34" id="KW-0520">NAD</keyword>
<dbReference type="InterPro" id="IPR012999">
    <property type="entry name" value="Pyr_OxRdtase_I_AS"/>
</dbReference>
<comment type="catalytic activity">
    <reaction evidence="35">
        <text>N(6)-[(R)-dihydrolipoyl]-L-lysyl-[protein] + acetyl-CoA = N(6)-[(R)-S(8)-acetyldihydrolipoyl]-L-lysyl-[protein] + CoA</text>
        <dbReference type="Rhea" id="RHEA:17017"/>
        <dbReference type="Rhea" id="RHEA-COMP:10475"/>
        <dbReference type="Rhea" id="RHEA-COMP:10478"/>
        <dbReference type="ChEBI" id="CHEBI:57287"/>
        <dbReference type="ChEBI" id="CHEBI:57288"/>
        <dbReference type="ChEBI" id="CHEBI:83100"/>
        <dbReference type="ChEBI" id="CHEBI:83111"/>
        <dbReference type="EC" id="2.3.1.12"/>
    </reaction>
</comment>
<evidence type="ECO:0000256" key="39">
    <source>
        <dbReference type="SAM" id="Phobius"/>
    </source>
</evidence>
<dbReference type="Pfam" id="PF04325">
    <property type="entry name" value="DUF465"/>
    <property type="match status" value="1"/>
</dbReference>
<dbReference type="Pfam" id="PF03952">
    <property type="entry name" value="Enolase_N"/>
    <property type="match status" value="1"/>
</dbReference>
<dbReference type="InterPro" id="IPR016156">
    <property type="entry name" value="FAD/NAD-linked_Rdtase_dimer_sf"/>
</dbReference>
<evidence type="ECO:0000256" key="9">
    <source>
        <dbReference type="ARBA" id="ARBA00009604"/>
    </source>
</evidence>
<comment type="pathway">
    <text evidence="6">Carbohydrate degradation; glycolysis; pyruvate from D-glyceraldehyde 3-phosphate: step 4/5.</text>
</comment>
<keyword evidence="44" id="KW-1185">Reference proteome</keyword>
<dbReference type="Pfam" id="PF00198">
    <property type="entry name" value="2-oxoacid_dh"/>
    <property type="match status" value="1"/>
</dbReference>
<dbReference type="Pfam" id="PF00364">
    <property type="entry name" value="Biotin_lipoyl"/>
    <property type="match status" value="2"/>
</dbReference>
<dbReference type="PROSITE" id="PS00076">
    <property type="entry name" value="PYRIDINE_REDOX_1"/>
    <property type="match status" value="1"/>
</dbReference>
<keyword evidence="14 35" id="KW-0808">Transferase</keyword>
<comment type="cofactor">
    <cofactor evidence="35">
        <name>(R)-lipoate</name>
        <dbReference type="ChEBI" id="CHEBI:83088"/>
    </cofactor>
    <text evidence="35">Binds 2 lipoyl cofactors covalently.</text>
</comment>
<keyword evidence="18 34" id="KW-0274">FAD</keyword>
<keyword evidence="21 39" id="KW-1133">Transmembrane helix</keyword>
<dbReference type="NCBIfam" id="TIGR03182">
    <property type="entry name" value="PDH_E1_alph_y"/>
    <property type="match status" value="1"/>
</dbReference>
<dbReference type="EC" id="1.2.4.1" evidence="36"/>
<evidence type="ECO:0000256" key="11">
    <source>
        <dbReference type="ARBA" id="ARBA00022490"/>
    </source>
</evidence>
<keyword evidence="26" id="KW-1015">Disulfide bond</keyword>
<keyword evidence="27" id="KW-0456">Lyase</keyword>
<dbReference type="CDD" id="cd07036">
    <property type="entry name" value="TPP_PYR_E1-PDHc-beta_like"/>
    <property type="match status" value="1"/>
</dbReference>
<keyword evidence="20" id="KW-0809">Transit peptide</keyword>
<evidence type="ECO:0000256" key="24">
    <source>
        <dbReference type="ARBA" id="ARBA00023136"/>
    </source>
</evidence>
<comment type="cofactor">
    <cofactor evidence="2 36">
        <name>thiamine diphosphate</name>
        <dbReference type="ChEBI" id="CHEBI:58937"/>
    </cofactor>
</comment>
<dbReference type="GO" id="GO:0050660">
    <property type="term" value="F:flavin adenine dinucleotide binding"/>
    <property type="evidence" value="ECO:0007669"/>
    <property type="project" value="InterPro"/>
</dbReference>
<dbReference type="HAMAP" id="MF_00318">
    <property type="entry name" value="Enolase"/>
    <property type="match status" value="1"/>
</dbReference>
<dbReference type="PROSITE" id="PS00189">
    <property type="entry name" value="LIPOYL"/>
    <property type="match status" value="2"/>
</dbReference>
<dbReference type="InterPro" id="IPR036625">
    <property type="entry name" value="E3-bd_dom_sf"/>
</dbReference>
<dbReference type="Gene3D" id="3.20.20.70">
    <property type="entry name" value="Aldolase class I"/>
    <property type="match status" value="1"/>
</dbReference>
<dbReference type="SFLD" id="SFLDG00178">
    <property type="entry name" value="enolase"/>
    <property type="match status" value="1"/>
</dbReference>
<comment type="cofactor">
    <cofactor evidence="34">
        <name>FAD</name>
        <dbReference type="ChEBI" id="CHEBI:57692"/>
    </cofactor>
    <text evidence="34">Binds 1 FAD per subunit.</text>
</comment>
<dbReference type="SUPFAM" id="SSF51905">
    <property type="entry name" value="FAD/NAD(P)-binding domain"/>
    <property type="match status" value="1"/>
</dbReference>
<dbReference type="Pfam" id="PF07992">
    <property type="entry name" value="Pyr_redox_2"/>
    <property type="match status" value="1"/>
</dbReference>
<keyword evidence="19" id="KW-0460">Magnesium</keyword>
<evidence type="ECO:0000259" key="40">
    <source>
        <dbReference type="PROSITE" id="PS50968"/>
    </source>
</evidence>
<dbReference type="NCBIfam" id="TIGR01362">
    <property type="entry name" value="KDO8P_synth"/>
    <property type="match status" value="1"/>
</dbReference>
<dbReference type="GO" id="GO:0004634">
    <property type="term" value="F:phosphopyruvate hydratase activity"/>
    <property type="evidence" value="ECO:0007669"/>
    <property type="project" value="InterPro"/>
</dbReference>
<feature type="compositionally biased region" description="Low complexity" evidence="38">
    <location>
        <begin position="1872"/>
        <end position="1881"/>
    </location>
</feature>
<evidence type="ECO:0000256" key="8">
    <source>
        <dbReference type="ARBA" id="ARBA00007532"/>
    </source>
</evidence>
<evidence type="ECO:0000256" key="27">
    <source>
        <dbReference type="ARBA" id="ARBA00023239"/>
    </source>
</evidence>
<dbReference type="FunFam" id="2.40.50.100:FF:000010">
    <property type="entry name" value="Acetyltransferase component of pyruvate dehydrogenase complex"/>
    <property type="match status" value="2"/>
</dbReference>
<keyword evidence="31 36" id="KW-0670">Pyruvate</keyword>
<dbReference type="GO" id="GO:0004739">
    <property type="term" value="F:pyruvate dehydrogenase (acetyl-transferring) activity"/>
    <property type="evidence" value="ECO:0007669"/>
    <property type="project" value="UniProtKB-UniRule"/>
</dbReference>
<dbReference type="SUPFAM" id="SSF52777">
    <property type="entry name" value="CoA-dependent acyltransferases"/>
    <property type="match status" value="1"/>
</dbReference>
<dbReference type="InterPro" id="IPR006257">
    <property type="entry name" value="LAT1"/>
</dbReference>
<dbReference type="PANTHER" id="PTHR23151">
    <property type="entry name" value="DIHYDROLIPOAMIDE ACETYL/SUCCINYL-TRANSFERASE-RELATED"/>
    <property type="match status" value="1"/>
</dbReference>
<evidence type="ECO:0000256" key="15">
    <source>
        <dbReference type="ARBA" id="ARBA00022692"/>
    </source>
</evidence>
<dbReference type="NCBIfam" id="NF006667">
    <property type="entry name" value="PRK09212.1"/>
    <property type="match status" value="1"/>
</dbReference>
<dbReference type="EC" id="2.3.1.12" evidence="35"/>
<dbReference type="PROSITE" id="PS50968">
    <property type="entry name" value="BIOTINYL_LIPOYL"/>
    <property type="match status" value="2"/>
</dbReference>
<feature type="region of interest" description="Disordered" evidence="38">
    <location>
        <begin position="1433"/>
        <end position="1462"/>
    </location>
</feature>
<dbReference type="InterPro" id="IPR017597">
    <property type="entry name" value="Pyrv_DH_E1_asu_subgrp-y"/>
</dbReference>
<protein>
    <recommendedName>
        <fullName evidence="34 35">Multifunctional fusion protein</fullName>
    </recommendedName>
    <domain>
        <recommendedName>
            <fullName evidence="34">Dihydrolipoyl dehydrogenase</fullName>
            <ecNumber evidence="34">1.8.1.4</ecNumber>
        </recommendedName>
    </domain>
    <domain>
        <recommendedName>
            <fullName evidence="35">Acetyltransferase component of pyruvate dehydrogenase complex</fullName>
            <ecNumber evidence="35">2.3.1.12</ecNumber>
        </recommendedName>
    </domain>
    <domain>
        <recommendedName>
            <fullName evidence="36">Pyruvate dehydrogenase E1 component subunit alpha</fullName>
            <ecNumber evidence="36">1.2.4.1</ecNumber>
        </recommendedName>
    </domain>
</protein>
<comment type="catalytic activity">
    <reaction evidence="32">
        <text>D-arabinose 5-phosphate + phosphoenolpyruvate + H2O = 3-deoxy-alpha-D-manno-2-octulosonate-8-phosphate + phosphate</text>
        <dbReference type="Rhea" id="RHEA:14053"/>
        <dbReference type="ChEBI" id="CHEBI:15377"/>
        <dbReference type="ChEBI" id="CHEBI:43474"/>
        <dbReference type="ChEBI" id="CHEBI:57693"/>
        <dbReference type="ChEBI" id="CHEBI:58702"/>
        <dbReference type="ChEBI" id="CHEBI:85985"/>
        <dbReference type="EC" id="2.5.1.55"/>
    </reaction>
</comment>
<comment type="catalytic activity">
    <reaction evidence="36">
        <text>N(6)-[(R)-lipoyl]-L-lysyl-[protein] + pyruvate + H(+) = N(6)-[(R)-S(8)-acetyldihydrolipoyl]-L-lysyl-[protein] + CO2</text>
        <dbReference type="Rhea" id="RHEA:19189"/>
        <dbReference type="Rhea" id="RHEA-COMP:10474"/>
        <dbReference type="Rhea" id="RHEA-COMP:10478"/>
        <dbReference type="ChEBI" id="CHEBI:15361"/>
        <dbReference type="ChEBI" id="CHEBI:15378"/>
        <dbReference type="ChEBI" id="CHEBI:16526"/>
        <dbReference type="ChEBI" id="CHEBI:83099"/>
        <dbReference type="ChEBI" id="CHEBI:83111"/>
        <dbReference type="EC" id="1.2.4.1"/>
    </reaction>
</comment>
<dbReference type="FunFam" id="3.30.390.30:FF:000001">
    <property type="entry name" value="Dihydrolipoyl dehydrogenase"/>
    <property type="match status" value="1"/>
</dbReference>
<evidence type="ECO:0000256" key="32">
    <source>
        <dbReference type="ARBA" id="ARBA00049112"/>
    </source>
</evidence>
<dbReference type="GO" id="GO:0004149">
    <property type="term" value="F:dihydrolipoyllysine-residue succinyltransferase activity"/>
    <property type="evidence" value="ECO:0007669"/>
    <property type="project" value="UniProtKB-EC"/>
</dbReference>
<dbReference type="SUPFAM" id="SSF51569">
    <property type="entry name" value="Aldolase"/>
    <property type="match status" value="1"/>
</dbReference>
<keyword evidence="30 35" id="KW-0012">Acyltransferase</keyword>
<dbReference type="InterPro" id="IPR020810">
    <property type="entry name" value="Enolase_C"/>
</dbReference>
<dbReference type="GO" id="GO:0004148">
    <property type="term" value="F:dihydrolipoyl dehydrogenase (NADH) activity"/>
    <property type="evidence" value="ECO:0007669"/>
    <property type="project" value="UniProtKB-EC"/>
</dbReference>
<dbReference type="InterPro" id="IPR013785">
    <property type="entry name" value="Aldolase_TIM"/>
</dbReference>
<dbReference type="GO" id="GO:0005739">
    <property type="term" value="C:mitochondrion"/>
    <property type="evidence" value="ECO:0007669"/>
    <property type="project" value="UniProtKB-SubCell"/>
</dbReference>
<evidence type="ECO:0000256" key="26">
    <source>
        <dbReference type="ARBA" id="ARBA00023157"/>
    </source>
</evidence>
<dbReference type="InterPro" id="IPR007420">
    <property type="entry name" value="DUF465"/>
</dbReference>
<dbReference type="GO" id="GO:0000015">
    <property type="term" value="C:phosphopyruvate hydratase complex"/>
    <property type="evidence" value="ECO:0007669"/>
    <property type="project" value="InterPro"/>
</dbReference>
<dbReference type="Pfam" id="PF02683">
    <property type="entry name" value="DsbD_TM"/>
    <property type="match status" value="1"/>
</dbReference>
<comment type="cofactor">
    <cofactor evidence="1">
        <name>Mg(2+)</name>
        <dbReference type="ChEBI" id="CHEBI:18420"/>
    </cofactor>
</comment>
<dbReference type="PRINTS" id="PR00368">
    <property type="entry name" value="FADPNR"/>
</dbReference>
<dbReference type="SFLD" id="SFLDF00002">
    <property type="entry name" value="enolase"/>
    <property type="match status" value="1"/>
</dbReference>
<dbReference type="GO" id="GO:0000287">
    <property type="term" value="F:magnesium ion binding"/>
    <property type="evidence" value="ECO:0007669"/>
    <property type="project" value="InterPro"/>
</dbReference>
<dbReference type="InterPro" id="IPR029068">
    <property type="entry name" value="Glyas_Bleomycin-R_OHBP_Dase"/>
</dbReference>
<evidence type="ECO:0000256" key="35">
    <source>
        <dbReference type="RuleBase" id="RU361137"/>
    </source>
</evidence>
<reference evidence="42" key="1">
    <citation type="submission" date="2023-08" db="EMBL/GenBank/DDBJ databases">
        <authorList>
            <person name="Chen Y."/>
            <person name="Shah S."/>
            <person name="Dougan E. K."/>
            <person name="Thang M."/>
            <person name="Chan C."/>
        </authorList>
    </citation>
    <scope>NUCLEOTIDE SEQUENCE</scope>
</reference>
<dbReference type="InterPro" id="IPR025870">
    <property type="entry name" value="Glyoxalase-like_dom"/>
</dbReference>
<feature type="compositionally biased region" description="Low complexity" evidence="38">
    <location>
        <begin position="2294"/>
        <end position="2346"/>
    </location>
</feature>
<dbReference type="CDD" id="cd02000">
    <property type="entry name" value="TPP_E1_PDC_ADC_BCADC"/>
    <property type="match status" value="1"/>
</dbReference>
<evidence type="ECO:0000256" key="28">
    <source>
        <dbReference type="ARBA" id="ARBA00023268"/>
    </source>
</evidence>
<dbReference type="FunFam" id="3.20.20.120:FF:000001">
    <property type="entry name" value="Enolase"/>
    <property type="match status" value="1"/>
</dbReference>
<feature type="region of interest" description="Disordered" evidence="38">
    <location>
        <begin position="2843"/>
        <end position="2866"/>
    </location>
</feature>
<dbReference type="InterPro" id="IPR023753">
    <property type="entry name" value="FAD/NAD-binding_dom"/>
</dbReference>
<dbReference type="InterPro" id="IPR029017">
    <property type="entry name" value="Enolase-like_N"/>
</dbReference>
<dbReference type="SUPFAM" id="SSF47005">
    <property type="entry name" value="Peripheral subunit-binding domain of 2-oxo acid dehydrogenase complex"/>
    <property type="match status" value="1"/>
</dbReference>
<evidence type="ECO:0000256" key="29">
    <source>
        <dbReference type="ARBA" id="ARBA00023284"/>
    </source>
</evidence>
<dbReference type="InterPro" id="IPR000089">
    <property type="entry name" value="Biotin_lipoyl"/>
</dbReference>
<keyword evidence="23 36" id="KW-0786">Thiamine pyrophosphate</keyword>
<feature type="region of interest" description="Disordered" evidence="38">
    <location>
        <begin position="2292"/>
        <end position="2360"/>
    </location>
</feature>
<dbReference type="SUPFAM" id="SSF54826">
    <property type="entry name" value="Enolase N-terminal domain-like"/>
    <property type="match status" value="1"/>
</dbReference>
<dbReference type="NCBIfam" id="TIGR01350">
    <property type="entry name" value="lipoamide_DH"/>
    <property type="match status" value="1"/>
</dbReference>
<keyword evidence="15 39" id="KW-0812">Transmembrane</keyword>
<evidence type="ECO:0000256" key="23">
    <source>
        <dbReference type="ARBA" id="ARBA00023052"/>
    </source>
</evidence>
<evidence type="ECO:0000313" key="44">
    <source>
        <dbReference type="Proteomes" id="UP001178507"/>
    </source>
</evidence>
<evidence type="ECO:0000256" key="22">
    <source>
        <dbReference type="ARBA" id="ARBA00023002"/>
    </source>
</evidence>
<evidence type="ECO:0000256" key="10">
    <source>
        <dbReference type="ARBA" id="ARBA00010499"/>
    </source>
</evidence>
<comment type="caution">
    <text evidence="42">The sequence shown here is derived from an EMBL/GenBank/DDBJ whole genome shotgun (WGS) entry which is preliminary data.</text>
</comment>
<dbReference type="SFLD" id="SFLDS00001">
    <property type="entry name" value="Enolase"/>
    <property type="match status" value="1"/>
</dbReference>
<dbReference type="GO" id="GO:0004742">
    <property type="term" value="F:dihydrolipoyllysine-residue acetyltransferase activity"/>
    <property type="evidence" value="ECO:0007669"/>
    <property type="project" value="UniProtKB-UniRule"/>
</dbReference>
<evidence type="ECO:0000256" key="16">
    <source>
        <dbReference type="ARBA" id="ARBA00022723"/>
    </source>
</evidence>
<sequence>MAIDISYLSAFGAGMISFVTPCVLPLVPPYLCYMAGVSMDQFRDADGDPGITPDASGAATARLTAVRLPLMTAALAFVLGFSTVFIALGAGASTIGGFLRVWQTELAMIAGVVIIIMGLNFLGLFRIGLLSREARFQSRGVPANPAAAYVMGLAFAFGWTPCIGPVLGPILTLAGAQDSVGQGASLLAVYSAGLGIPFLIAAMFSGQFMRFLTRFRAHLGTVEKLIGALLVLAGILFLTGGMQAMAFWLLEQFPALGRRQKEGEREGHGRGGGKGQRDETGALLARRRQIGHTGAMTGRAISPYRPRAFDHCVLPVGELSVARARLTALGFQVAADAKHPFGTENACVYFDDGTFLEPLAIDQREKCERTAQRGNVFTARDQAYRFRNGDNGFSAIALGTDNADADHKGFRRQGISAGRKLLFGRTMTDGSGAKARATFKLAFAADLRSPDSFLFTCQRVNTPAVDRAALQTHPNTVTGTAEIIASEANPADFQYLLQDVINNRATQAHSFGIEIAGADFTLNVMTPEGLRIHFGVERHVPTRGLRFEGIVFTVADPEALRALLAENGIKTHEHGSWLVADRAPGQGAFFAFDMRGVRFGNHLPLAIIAGPCQMESRDHAVMMAEALKTVADDLGVGLVFKTSYDKANRTSLSGRRGMGLEAALPVFAEIRERLGVPVLTDVHSPEQCAAVADVVDILQIPAFLCRQTDLLVAAAQTGRIVNIKKGQFLAPWDMVNVAAKVTGSGNPNVLLTERGASFGYNTLVSDMRALPIMAATGAPVIFDATHSVQQPGGQGASSGGDRTMVPPLARAAVAVGVAGVFIETHDDPDNAPSDGPNMMPLGEMEALLRQLMAIDALAAATVPNAILRGMPAMGAIIDIIGRQIIDSRGNPTVEVDVLLDDGAFGRAAVPSGASTGVHEAVELRDGGGAWLGKGVGNAVDNVNGSIFDAIGGMDATDQAKIDAVMIDLDGTDNKGKLGANAILGVSLAVAKAAAQSAGLPLYRYVGGTNAHILPVPMMNIINGGAHADNPIDFQEFMIMPTGAASLADAVRMGAETFHTLKKKLTAAGHNTGIGDEGGFAPNLKSAEAALDFIMEAVTEAGYAPGEDMHIALDCAASEFFKDGAYVYEGEGVTRSGQEQAEYLKSLVDAYPIISIEDGMHEDDWESWKIQTELIGGTCQLVGDDLFVTNTSRLSRGIDEGIANSILIKVNQIGTLTETLRAVEMAHKAGYTAVMSHRSGETEDATIADLAVATNCGQIKTGSLARSDRLAKYNQLIRIEEELGDLGRYEPLNQTAVPLDTAQLWFRVMWTRQYRKSPLRHLVIPSIAALSLGYFGFHGITGNLGLTSKAEYEQRLAGLEAELQALSTARAMLETRTAALSDGSLQRDVIDEQARLSLGLANPNELILLHNGIDRTATLDELLQRTICRNSTGTETQMATRARKAPAKSKAGANKGGLSAPKPAEFTKDEELTAYRDMLLIRRFEEKAGQLYGMGFIGGFCHLYIGQEAVVTGISMAMEDGDQTITTYRDHGHMLAMDMESRGVMAELTGRRGGYSKGKGGSMHMFSKEKNFYGGHGIVGANVSLGAGIAFANKYRDNGKVCCTYFGDGAANQGQVYESFNMASLWKLPVVFVIENNRYAMGTSVARSSAETDFSQRGVSFKIPGFQVDGMDVRAVKAAADLALGHARSGEGPVIVEMMTYRYRGHSMSDPAKYRTKDEVQKMRSERDPIEQVKARVIEQKWATEDELKAIDKEVRATMPIDILMPALSPTMEEGNLAKWLKKEGDSVTAGDVIAEIETDKATMEVEAVDEGTIGKILVDEGAEGVKVNTPIAVLLEEGESADDIGTSSAPSAQPAPAPETEGASDPAPVPAAPAAQEAPADPEVPEGTEMVPTTVREALRDAMAEEMRADDSVFVMGEEVAEYQGAYKVTQGLLDEFGPRRVVDTPITEHGFAGVGVGAAMTGLRPIVEFMTFNFAMQAIDQIVNSAAKTLYMSGGQMGAPMVFRGPNGAAARVAAQHSQCYAAWYSHIPGLKVIQPYGAADAKGLLKAAIRDPNPVVFLENEIMYGQTFDVPKLDDFVLPIGKARLQRAGSDCTIVSFGIGMRYAIDAAEKLAGEGIDCEVIDLRTLRPMDLPAVIASVKKTGRLVTVEEGFPQSSVGDYIANQVTREAFDYLDAPPITIAGKDVPMPYAANLEKLALPNVGEESAMPITITMPALSPTMEEGNLAKWLVKEGDTVSAGDVIAEIETDKATMEVEAVDEGTIASILVAEGTEAVKVNAPIAVLAEEGEDVAEAAKAGPSGGSAPASDQSGSASGEADAASEAPAASGNGAEAPPAPPKAAKSGGDIPDSVKAGPVPVKDGQKVFASPLARRIANNEGIDITAISGSGPKGRIVKRDVEAALASGARPAAEAPAAKADAPAPAMAVGASSEQVLANFAEGSYELVKHDGMRKTIAKRLQESKQTIPHFYVTVDVELDALLALRSQLNKAAPVKDDKPAYKLSVNDMVIKALALALRDVPDANVSWTDEAMVKHRHADVGVAVSIPGGLITPIVRRAEEKTLSAISNEMKDLGARAKDRKLKPEEYQGGTTAVSNMGMMGVKDFSAVVNPPHATILAVGAGEQRPVVKDGALAVATVMSVTLSTDHRCVDGALGAELLAAFKGYGSNAHFARLFDEYHEINRAIHRAETDIEPTDDFNMEDMRKKRMHLKDEIYGMLRGDLADNSYDVIIIGSGPGGYVTAIRSAQLGFKTAIVEREHLGGICLNWGCIPTKALLRSAEVMDYASHIGNYGLTLDGTVKADVTAVVDRSRKVSARLNGGVGMLMKKNKIDVIWGEAKLAGKGKVSVGKPSKKAMEPQHPAPKNTKGEGDYTAKHIIVATGARPRALPGIEPDGKLIWTYFEAMVPQTMPKKLVVMGSGAIGIEFASFYNSMGVDVTVVELMDQVMPVEDEEISKLARKQLEKHGLTILTGAKVTKVDKKSDSVVAHVEDKDGKTTPIEADRLISAVGVQGNIENLGLEALGIKTDRGCVVIDGYGRTNVEGIYAIGDVAGPPMLAHKAEHEGVICIEKIAGIPGVHAMDKSLIPGCTYCHPQVASVGLTEKAAKAEGRDIRVGRFPFAANGKAIALGEDQGLIKTIFDKKTGQLVGAHMVGAEVTELIQGFVVAMNLETTEEELMHTVFPHPTLSEMMKESVLDAYGRVLNS</sequence>
<comment type="subcellular location">
    <subcellularLocation>
        <location evidence="4">Cytoplasm</location>
    </subcellularLocation>
    <subcellularLocation>
        <location evidence="3">Membrane</location>
        <topology evidence="3">Multi-pass membrane protein</topology>
    </subcellularLocation>
    <subcellularLocation>
        <location evidence="35">Mitochondrion</location>
    </subcellularLocation>
</comment>
<dbReference type="GO" id="GO:0017004">
    <property type="term" value="P:cytochrome complex assembly"/>
    <property type="evidence" value="ECO:0007669"/>
    <property type="project" value="InterPro"/>
</dbReference>
<dbReference type="Proteomes" id="UP001178507">
    <property type="component" value="Unassembled WGS sequence"/>
</dbReference>
<evidence type="ECO:0000256" key="34">
    <source>
        <dbReference type="RuleBase" id="RU003692"/>
    </source>
</evidence>
<comment type="function">
    <text evidence="35">The pyruvate dehydrogenase complex catalyzes the overall conversion of pyruvate to acetyl-CoA and CO(2).</text>
</comment>
<dbReference type="Gene3D" id="2.40.50.100">
    <property type="match status" value="2"/>
</dbReference>
<dbReference type="InterPro" id="IPR007060">
    <property type="entry name" value="FtsL/DivIC"/>
</dbReference>
<evidence type="ECO:0000256" key="18">
    <source>
        <dbReference type="ARBA" id="ARBA00022827"/>
    </source>
</evidence>
<feature type="transmembrane region" description="Helical" evidence="39">
    <location>
        <begin position="146"/>
        <end position="171"/>
    </location>
</feature>
<dbReference type="CDD" id="cd03313">
    <property type="entry name" value="enolase"/>
    <property type="match status" value="1"/>
</dbReference>
<gene>
    <name evidence="42" type="ORF">EVOR1521_LOCUS16332</name>
    <name evidence="43" type="ORF">EVOR1521_LOCUS17071</name>
</gene>
<dbReference type="InterPro" id="IPR003016">
    <property type="entry name" value="2-oxoA_DH_lipoyl-BS"/>
</dbReference>
<dbReference type="InterPro" id="IPR006258">
    <property type="entry name" value="Lipoamide_DH"/>
</dbReference>
<comment type="similarity">
    <text evidence="9">Belongs to the enolase family.</text>
</comment>
<dbReference type="InterPro" id="IPR001017">
    <property type="entry name" value="DH_E1"/>
</dbReference>
<feature type="transmembrane region" description="Helical" evidence="39">
    <location>
        <begin position="70"/>
        <end position="94"/>
    </location>
</feature>
<dbReference type="NCBIfam" id="NF008854">
    <property type="entry name" value="PRK11892.1"/>
    <property type="match status" value="1"/>
</dbReference>
<evidence type="ECO:0000256" key="37">
    <source>
        <dbReference type="SAM" id="Coils"/>
    </source>
</evidence>
<dbReference type="EMBL" id="CAUJNA010002223">
    <property type="protein sequence ID" value="CAJ1391807.1"/>
    <property type="molecule type" value="Genomic_DNA"/>
</dbReference>
<dbReference type="InterPro" id="IPR003834">
    <property type="entry name" value="Cyt_c_assmbl_TM_dom"/>
</dbReference>
<evidence type="ECO:0000313" key="42">
    <source>
        <dbReference type="EMBL" id="CAJ1391068.1"/>
    </source>
</evidence>
<dbReference type="Gene3D" id="3.20.20.120">
    <property type="entry name" value="Enolase-like C-terminal domain"/>
    <property type="match status" value="1"/>
</dbReference>
<dbReference type="Pfam" id="PF02852">
    <property type="entry name" value="Pyr_redox_dim"/>
    <property type="match status" value="1"/>
</dbReference>
<keyword evidence="11" id="KW-0963">Cytoplasm</keyword>
<dbReference type="SMART" id="SM01193">
    <property type="entry name" value="Enolase_N"/>
    <property type="match status" value="1"/>
</dbReference>
<feature type="domain" description="Peripheral subunit-binding (PSBD)" evidence="41">
    <location>
        <begin position="2365"/>
        <end position="2402"/>
    </location>
</feature>
<proteinExistence type="inferred from homology"/>
<name>A0AA36IP99_9DINO</name>
<keyword evidence="28" id="KW-0511">Multifunctional enzyme</keyword>
<dbReference type="Pfam" id="PF00676">
    <property type="entry name" value="E1_dh"/>
    <property type="match status" value="1"/>
</dbReference>
<evidence type="ECO:0000256" key="4">
    <source>
        <dbReference type="ARBA" id="ARBA00004496"/>
    </source>
</evidence>
<feature type="transmembrane region" description="Helical" evidence="39">
    <location>
        <begin position="106"/>
        <end position="125"/>
    </location>
</feature>
<dbReference type="InterPro" id="IPR045257">
    <property type="entry name" value="E2/Pdx1"/>
</dbReference>
<keyword evidence="17 35" id="KW-0450">Lipoyl</keyword>
<dbReference type="GO" id="GO:0006096">
    <property type="term" value="P:glycolytic process"/>
    <property type="evidence" value="ECO:0007669"/>
    <property type="project" value="UniProtKB-KW"/>
</dbReference>
<dbReference type="GO" id="GO:0045254">
    <property type="term" value="C:pyruvate dehydrogenase complex"/>
    <property type="evidence" value="ECO:0007669"/>
    <property type="project" value="UniProtKB-UniRule"/>
</dbReference>
<dbReference type="NCBIfam" id="TIGR01349">
    <property type="entry name" value="PDHac_trf_mito"/>
    <property type="match status" value="1"/>
</dbReference>
<dbReference type="FunFam" id="3.30.390.10:FF:000001">
    <property type="entry name" value="Enolase"/>
    <property type="match status" value="1"/>
</dbReference>
<dbReference type="EC" id="1.8.1.4" evidence="34"/>
<keyword evidence="22 34" id="KW-0560">Oxidoreductase</keyword>
<comment type="similarity">
    <text evidence="7 35">Belongs to the 2-oxoacid dehydrogenase family.</text>
</comment>
<dbReference type="Gene3D" id="3.30.390.30">
    <property type="match status" value="1"/>
</dbReference>
<dbReference type="Pfam" id="PF02779">
    <property type="entry name" value="Transket_pyr"/>
    <property type="match status" value="1"/>
</dbReference>
<dbReference type="Gene3D" id="3.30.559.10">
    <property type="entry name" value="Chloramphenicol acetyltransferase-like domain"/>
    <property type="match status" value="1"/>
</dbReference>
<dbReference type="SUPFAM" id="SSF55424">
    <property type="entry name" value="FAD/NAD-linked reductases, dimerisation (C-terminal) domain"/>
    <property type="match status" value="1"/>
</dbReference>
<dbReference type="GO" id="GO:0016020">
    <property type="term" value="C:membrane"/>
    <property type="evidence" value="ECO:0007669"/>
    <property type="project" value="UniProtKB-SubCell"/>
</dbReference>
<dbReference type="FunFam" id="3.40.50.970:FF:000013">
    <property type="entry name" value="Pyruvate dehydrogenase E1 component subunit alpha"/>
    <property type="match status" value="1"/>
</dbReference>
<evidence type="ECO:0000313" key="43">
    <source>
        <dbReference type="EMBL" id="CAJ1391807.1"/>
    </source>
</evidence>
<dbReference type="Gene3D" id="3.50.50.60">
    <property type="entry name" value="FAD/NAD(P)-binding domain"/>
    <property type="match status" value="2"/>
</dbReference>
<keyword evidence="16" id="KW-0479">Metal-binding</keyword>
<dbReference type="HAMAP" id="MF_00056">
    <property type="entry name" value="KDO8P_synth"/>
    <property type="match status" value="1"/>
</dbReference>
<dbReference type="Gene3D" id="3.30.390.10">
    <property type="entry name" value="Enolase-like, N-terminal domain"/>
    <property type="match status" value="1"/>
</dbReference>
<dbReference type="InterPro" id="IPR020811">
    <property type="entry name" value="Enolase_N"/>
</dbReference>
<dbReference type="FunFam" id="3.40.50.920:FF:000001">
    <property type="entry name" value="Pyruvate dehydrogenase E1 beta subunit"/>
    <property type="match status" value="1"/>
</dbReference>
<feature type="transmembrane region" description="Helical" evidence="39">
    <location>
        <begin position="183"/>
        <end position="204"/>
    </location>
</feature>
<evidence type="ECO:0000256" key="1">
    <source>
        <dbReference type="ARBA" id="ARBA00001946"/>
    </source>
</evidence>
<feature type="region of interest" description="Disordered" evidence="38">
    <location>
        <begin position="260"/>
        <end position="280"/>
    </location>
</feature>
<evidence type="ECO:0000256" key="17">
    <source>
        <dbReference type="ARBA" id="ARBA00022823"/>
    </source>
</evidence>
<evidence type="ECO:0000256" key="38">
    <source>
        <dbReference type="SAM" id="MobiDB-lite"/>
    </source>
</evidence>
<comment type="catalytic activity">
    <reaction evidence="33">
        <text>N(6)-[(R)-dihydrolipoyl]-L-lysyl-[protein] + succinyl-CoA = N(6)-[(R)-S(8)-succinyldihydrolipoyl]-L-lysyl-[protein] + CoA</text>
        <dbReference type="Rhea" id="RHEA:15213"/>
        <dbReference type="Rhea" id="RHEA-COMP:10475"/>
        <dbReference type="Rhea" id="RHEA-COMP:20092"/>
        <dbReference type="ChEBI" id="CHEBI:57287"/>
        <dbReference type="ChEBI" id="CHEBI:57292"/>
        <dbReference type="ChEBI" id="CHEBI:83100"/>
        <dbReference type="ChEBI" id="CHEBI:83120"/>
        <dbReference type="EC" id="2.3.1.61"/>
    </reaction>
</comment>
<dbReference type="InterPro" id="IPR006218">
    <property type="entry name" value="DAHP1/KDSA"/>
</dbReference>
<evidence type="ECO:0000256" key="19">
    <source>
        <dbReference type="ARBA" id="ARBA00022842"/>
    </source>
</evidence>
<dbReference type="InterPro" id="IPR005475">
    <property type="entry name" value="Transketolase-like_Pyr-bd"/>
</dbReference>
<dbReference type="SMART" id="SM00861">
    <property type="entry name" value="Transket_pyr"/>
    <property type="match status" value="1"/>
</dbReference>
<evidence type="ECO:0000256" key="21">
    <source>
        <dbReference type="ARBA" id="ARBA00022989"/>
    </source>
</evidence>
<dbReference type="SUPFAM" id="SSF52518">
    <property type="entry name" value="Thiamin diphosphate-binding fold (THDP-binding)"/>
    <property type="match status" value="2"/>
</dbReference>
<evidence type="ECO:0000256" key="2">
    <source>
        <dbReference type="ARBA" id="ARBA00001964"/>
    </source>
</evidence>
<dbReference type="PROSITE" id="PS51826">
    <property type="entry name" value="PSBD"/>
    <property type="match status" value="1"/>
</dbReference>
<evidence type="ECO:0000256" key="3">
    <source>
        <dbReference type="ARBA" id="ARBA00004141"/>
    </source>
</evidence>
<keyword evidence="37" id="KW-0175">Coiled coil</keyword>
<dbReference type="InterPro" id="IPR036188">
    <property type="entry name" value="FAD/NAD-bd_sf"/>
</dbReference>
<dbReference type="Gene3D" id="3.40.50.970">
    <property type="match status" value="2"/>
</dbReference>
<keyword evidence="12" id="KW-0964">Secreted</keyword>
<dbReference type="GO" id="GO:0008676">
    <property type="term" value="F:3-deoxy-8-phosphooctulonate synthase activity"/>
    <property type="evidence" value="ECO:0007669"/>
    <property type="project" value="UniProtKB-EC"/>
</dbReference>
<dbReference type="InterPro" id="IPR000941">
    <property type="entry name" value="Enolase"/>
</dbReference>
<dbReference type="InterPro" id="IPR023213">
    <property type="entry name" value="CAT-like_dom_sf"/>
</dbReference>
<dbReference type="Pfam" id="PF02780">
    <property type="entry name" value="Transketolase_C"/>
    <property type="match status" value="1"/>
</dbReference>
<keyword evidence="13 34" id="KW-0285">Flavoprotein</keyword>